<dbReference type="RefSeq" id="XP_007409914.1">
    <property type="nucleotide sequence ID" value="XM_007409852.1"/>
</dbReference>
<dbReference type="STRING" id="747676.F4RKY8"/>
<feature type="compositionally biased region" description="Polar residues" evidence="3">
    <location>
        <begin position="225"/>
        <end position="236"/>
    </location>
</feature>
<dbReference type="eggNOG" id="KOG3830">
    <property type="taxonomic scope" value="Eukaryota"/>
</dbReference>
<sequence>MTEHLIYWRKAKITDVVTLRNTYQLASLLHSQADYIVDQDLPPVLPFSALNEEFANAFPTLPHLVSVLSLISKQARQPFSSILPSLQPGLDKAESMAILVWLLKRDLVCRERTHVRLKVDGRTKVKVKQLDQYQNKRSDEETNENEDLGSLSPEFQIRTSRDEASTSPATRQISIRPSLAPIRGSFHRGSSPLINSLNNRSISNLQRQQSQRIIPNLAASATQSTSDYSTSIPSNHHFQRLEPGSADSLPSLNELGRRHRRRIRQLSVQSGGTCHSGEISRVEEIEDGYLDEEDEILGEPGKATPTQRRWLDELCAEKAETVVTTFNLVLRYFNGRYPLEEIISRSGVTRRALNEVLQEFDSNLILLIHP</sequence>
<accession>F4RKY8</accession>
<evidence type="ECO:0000256" key="1">
    <source>
        <dbReference type="ARBA" id="ARBA00010546"/>
    </source>
</evidence>
<dbReference type="InterPro" id="IPR005365">
    <property type="entry name" value="Npr3"/>
</dbReference>
<evidence type="ECO:0000313" key="6">
    <source>
        <dbReference type="Proteomes" id="UP000001072"/>
    </source>
</evidence>
<dbReference type="GO" id="GO:0038202">
    <property type="term" value="P:TORC1 signaling"/>
    <property type="evidence" value="ECO:0007669"/>
    <property type="project" value="TreeGrafter"/>
</dbReference>
<dbReference type="PANTHER" id="PTHR13153">
    <property type="entry name" value="CGTHBA PROTEIN -14 GENE PROTEIN"/>
    <property type="match status" value="1"/>
</dbReference>
<evidence type="ECO:0000259" key="4">
    <source>
        <dbReference type="Pfam" id="PF24064"/>
    </source>
</evidence>
<evidence type="ECO:0000256" key="2">
    <source>
        <dbReference type="RuleBase" id="RU368069"/>
    </source>
</evidence>
<dbReference type="Pfam" id="PF24064">
    <property type="entry name" value="HTH_NPRL3"/>
    <property type="match status" value="1"/>
</dbReference>
<feature type="region of interest" description="Disordered" evidence="3">
    <location>
        <begin position="130"/>
        <end position="193"/>
    </location>
</feature>
<evidence type="ECO:0000313" key="5">
    <source>
        <dbReference type="EMBL" id="EGG06954.1"/>
    </source>
</evidence>
<dbReference type="Proteomes" id="UP000001072">
    <property type="component" value="Unassembled WGS sequence"/>
</dbReference>
<dbReference type="PANTHER" id="PTHR13153:SF5">
    <property type="entry name" value="GATOR COMPLEX PROTEIN NPRL3"/>
    <property type="match status" value="1"/>
</dbReference>
<comment type="subcellular location">
    <subcellularLocation>
        <location evidence="2">Vacuole membrane</location>
        <topology evidence="2">Peripheral membrane protein</topology>
    </subcellularLocation>
</comment>
<dbReference type="OrthoDB" id="18648at2759"/>
<keyword evidence="2" id="KW-0469">Meiosis</keyword>
<dbReference type="HOGENOM" id="CLU_748180_0_0_1"/>
<dbReference type="GO" id="GO:0034198">
    <property type="term" value="P:cellular response to amino acid starvation"/>
    <property type="evidence" value="ECO:0007669"/>
    <property type="project" value="TreeGrafter"/>
</dbReference>
<feature type="domain" description="GATOR1 complex protein NPRL3 C-terminal HTH" evidence="4">
    <location>
        <begin position="304"/>
        <end position="365"/>
    </location>
</feature>
<dbReference type="InterPro" id="IPR056603">
    <property type="entry name" value="HTH_NPRL3"/>
</dbReference>
<dbReference type="VEuPathDB" id="FungiDB:MELLADRAFT_77730"/>
<dbReference type="GO" id="GO:0010508">
    <property type="term" value="P:positive regulation of autophagy"/>
    <property type="evidence" value="ECO:0007669"/>
    <property type="project" value="TreeGrafter"/>
</dbReference>
<evidence type="ECO:0000256" key="3">
    <source>
        <dbReference type="SAM" id="MobiDB-lite"/>
    </source>
</evidence>
<comment type="function">
    <text evidence="2">Mediates inactivation of the TORC1 complex in response to amino acid starvation. Required for meiotic nuclear division.</text>
</comment>
<dbReference type="InParanoid" id="F4RKY8"/>
<feature type="region of interest" description="Disordered" evidence="3">
    <location>
        <begin position="225"/>
        <end position="252"/>
    </location>
</feature>
<organism evidence="6">
    <name type="scientific">Melampsora larici-populina (strain 98AG31 / pathotype 3-4-7)</name>
    <name type="common">Poplar leaf rust fungus</name>
    <dbReference type="NCBI Taxonomy" id="747676"/>
    <lineage>
        <taxon>Eukaryota</taxon>
        <taxon>Fungi</taxon>
        <taxon>Dikarya</taxon>
        <taxon>Basidiomycota</taxon>
        <taxon>Pucciniomycotina</taxon>
        <taxon>Pucciniomycetes</taxon>
        <taxon>Pucciniales</taxon>
        <taxon>Melampsoraceae</taxon>
        <taxon>Melampsora</taxon>
    </lineage>
</organism>
<dbReference type="GO" id="GO:0051321">
    <property type="term" value="P:meiotic cell cycle"/>
    <property type="evidence" value="ECO:0007669"/>
    <property type="project" value="UniProtKB-UniRule"/>
</dbReference>
<gene>
    <name evidence="5" type="ORF">MELLADRAFT_77730</name>
</gene>
<dbReference type="GO" id="GO:0005774">
    <property type="term" value="C:vacuolar membrane"/>
    <property type="evidence" value="ECO:0007669"/>
    <property type="project" value="UniProtKB-SubCell"/>
</dbReference>
<dbReference type="GeneID" id="18932988"/>
<keyword evidence="2" id="KW-0732">Signal</keyword>
<proteinExistence type="inferred from homology"/>
<dbReference type="EMBL" id="GL883106">
    <property type="protein sequence ID" value="EGG06954.1"/>
    <property type="molecule type" value="Genomic_DNA"/>
</dbReference>
<name>F4RKY8_MELLP</name>
<dbReference type="KEGG" id="mlr:MELLADRAFT_77730"/>
<keyword evidence="6" id="KW-1185">Reference proteome</keyword>
<dbReference type="GO" id="GO:1904262">
    <property type="term" value="P:negative regulation of TORC1 signaling"/>
    <property type="evidence" value="ECO:0007669"/>
    <property type="project" value="TreeGrafter"/>
</dbReference>
<feature type="compositionally biased region" description="Polar residues" evidence="3">
    <location>
        <begin position="165"/>
        <end position="175"/>
    </location>
</feature>
<reference evidence="6" key="1">
    <citation type="journal article" date="2011" name="Proc. Natl. Acad. Sci. U.S.A.">
        <title>Obligate biotrophy features unraveled by the genomic analysis of rust fungi.</title>
        <authorList>
            <person name="Duplessis S."/>
            <person name="Cuomo C.A."/>
            <person name="Lin Y.-C."/>
            <person name="Aerts A."/>
            <person name="Tisserant E."/>
            <person name="Veneault-Fourrey C."/>
            <person name="Joly D.L."/>
            <person name="Hacquard S."/>
            <person name="Amselem J."/>
            <person name="Cantarel B.L."/>
            <person name="Chiu R."/>
            <person name="Coutinho P.M."/>
            <person name="Feau N."/>
            <person name="Field M."/>
            <person name="Frey P."/>
            <person name="Gelhaye E."/>
            <person name="Goldberg J."/>
            <person name="Grabherr M.G."/>
            <person name="Kodira C.D."/>
            <person name="Kohler A."/>
            <person name="Kuees U."/>
            <person name="Lindquist E.A."/>
            <person name="Lucas S.M."/>
            <person name="Mago R."/>
            <person name="Mauceli E."/>
            <person name="Morin E."/>
            <person name="Murat C."/>
            <person name="Pangilinan J.L."/>
            <person name="Park R."/>
            <person name="Pearson M."/>
            <person name="Quesneville H."/>
            <person name="Rouhier N."/>
            <person name="Sakthikumar S."/>
            <person name="Salamov A.A."/>
            <person name="Schmutz J."/>
            <person name="Selles B."/>
            <person name="Shapiro H."/>
            <person name="Tanguay P."/>
            <person name="Tuskan G.A."/>
            <person name="Henrissat B."/>
            <person name="Van de Peer Y."/>
            <person name="Rouze P."/>
            <person name="Ellis J.G."/>
            <person name="Dodds P.N."/>
            <person name="Schein J.E."/>
            <person name="Zhong S."/>
            <person name="Hamelin R.C."/>
            <person name="Grigoriev I.V."/>
            <person name="Szabo L.J."/>
            <person name="Martin F."/>
        </authorList>
    </citation>
    <scope>NUCLEOTIDE SEQUENCE [LARGE SCALE GENOMIC DNA]</scope>
    <source>
        <strain evidence="6">98AG31 / pathotype 3-4-7</strain>
    </source>
</reference>
<protein>
    <recommendedName>
        <fullName evidence="2">Nitrogen permease regulator 3</fullName>
    </recommendedName>
    <alternativeName>
        <fullName evidence="2">Required for meiotic nuclear division protein 11</fullName>
    </alternativeName>
</protein>
<dbReference type="AlphaFoldDB" id="F4RKY8"/>
<comment type="similarity">
    <text evidence="1 2">Belongs to the NPR3 family.</text>
</comment>
<dbReference type="GO" id="GO:1990130">
    <property type="term" value="C:GATOR1 complex"/>
    <property type="evidence" value="ECO:0007669"/>
    <property type="project" value="TreeGrafter"/>
</dbReference>
<dbReference type="Pfam" id="PF03666">
    <property type="entry name" value="NPR3"/>
    <property type="match status" value="1"/>
</dbReference>